<keyword evidence="1" id="KW-0812">Transmembrane</keyword>
<dbReference type="RefSeq" id="WP_091547591.1">
    <property type="nucleotide sequence ID" value="NZ_FMUS01000048.1"/>
</dbReference>
<feature type="transmembrane region" description="Helical" evidence="1">
    <location>
        <begin position="38"/>
        <end position="56"/>
    </location>
</feature>
<dbReference type="InterPro" id="IPR008407">
    <property type="entry name" value="Brnchd-chn_aa_trnsp_AzlD"/>
</dbReference>
<dbReference type="STRING" id="1120976.SAMN03080606_04257"/>
<accession>A0A1G5LD76</accession>
<keyword evidence="1" id="KW-1133">Transmembrane helix</keyword>
<gene>
    <name evidence="2" type="ORF">SAMN03080606_04257</name>
</gene>
<evidence type="ECO:0000256" key="1">
    <source>
        <dbReference type="SAM" id="Phobius"/>
    </source>
</evidence>
<feature type="transmembrane region" description="Helical" evidence="1">
    <location>
        <begin position="6"/>
        <end position="26"/>
    </location>
</feature>
<dbReference type="OrthoDB" id="9811308at2"/>
<reference evidence="2 3" key="1">
    <citation type="submission" date="2016-10" db="EMBL/GenBank/DDBJ databases">
        <authorList>
            <person name="de Groot N.N."/>
        </authorList>
    </citation>
    <scope>NUCLEOTIDE SEQUENCE [LARGE SCALE GENOMIC DNA]</scope>
    <source>
        <strain evidence="2 3">DSM 18978</strain>
    </source>
</reference>
<dbReference type="Pfam" id="PF05437">
    <property type="entry name" value="AzlD"/>
    <property type="match status" value="1"/>
</dbReference>
<evidence type="ECO:0000313" key="3">
    <source>
        <dbReference type="Proteomes" id="UP000198636"/>
    </source>
</evidence>
<evidence type="ECO:0000313" key="2">
    <source>
        <dbReference type="EMBL" id="SCZ10099.1"/>
    </source>
</evidence>
<name>A0A1G5LD76_9FIRM</name>
<dbReference type="EMBL" id="FMUS01000048">
    <property type="protein sequence ID" value="SCZ10099.1"/>
    <property type="molecule type" value="Genomic_DNA"/>
</dbReference>
<proteinExistence type="predicted"/>
<keyword evidence="1" id="KW-0472">Membrane</keyword>
<feature type="transmembrane region" description="Helical" evidence="1">
    <location>
        <begin position="62"/>
        <end position="78"/>
    </location>
</feature>
<feature type="transmembrane region" description="Helical" evidence="1">
    <location>
        <begin position="83"/>
        <end position="100"/>
    </location>
</feature>
<protein>
    <submittedName>
        <fullName evidence="2">Branched-chain amino acid transport protein</fullName>
    </submittedName>
</protein>
<organism evidence="2 3">
    <name type="scientific">Alkaliphilus peptidifermentans DSM 18978</name>
    <dbReference type="NCBI Taxonomy" id="1120976"/>
    <lineage>
        <taxon>Bacteria</taxon>
        <taxon>Bacillati</taxon>
        <taxon>Bacillota</taxon>
        <taxon>Clostridia</taxon>
        <taxon>Peptostreptococcales</taxon>
        <taxon>Natronincolaceae</taxon>
        <taxon>Alkaliphilus</taxon>
    </lineage>
</organism>
<dbReference type="AlphaFoldDB" id="A0A1G5LD76"/>
<keyword evidence="3" id="KW-1185">Reference proteome</keyword>
<sequence>MNNVLILIFGMALVTYIPRLLPFLIVSKSKLPDGLRQFLTFIPYTALGALIIPGVFNSIPELPLAAIMAILFATIYAWKKGGIIVPVLGSIGVAFAVLYLNNFLGL</sequence>
<dbReference type="Proteomes" id="UP000198636">
    <property type="component" value="Unassembled WGS sequence"/>
</dbReference>